<keyword evidence="4 5" id="KW-0472">Membrane</keyword>
<evidence type="ECO:0000256" key="5">
    <source>
        <dbReference type="SAM" id="Phobius"/>
    </source>
</evidence>
<keyword evidence="2 5" id="KW-0812">Transmembrane</keyword>
<accession>A0AAV9P259</accession>
<feature type="transmembrane region" description="Helical" evidence="5">
    <location>
        <begin position="126"/>
        <end position="147"/>
    </location>
</feature>
<protein>
    <recommendedName>
        <fullName evidence="8">RTA1-like protein</fullName>
    </recommendedName>
</protein>
<organism evidence="6 7">
    <name type="scientific">Saxophila tyrrhenica</name>
    <dbReference type="NCBI Taxonomy" id="1690608"/>
    <lineage>
        <taxon>Eukaryota</taxon>
        <taxon>Fungi</taxon>
        <taxon>Dikarya</taxon>
        <taxon>Ascomycota</taxon>
        <taxon>Pezizomycotina</taxon>
        <taxon>Dothideomycetes</taxon>
        <taxon>Dothideomycetidae</taxon>
        <taxon>Mycosphaerellales</taxon>
        <taxon>Extremaceae</taxon>
        <taxon>Saxophila</taxon>
    </lineage>
</organism>
<evidence type="ECO:0000256" key="3">
    <source>
        <dbReference type="ARBA" id="ARBA00022989"/>
    </source>
</evidence>
<dbReference type="PANTHER" id="PTHR31465:SF17">
    <property type="entry name" value="DOMAIN PROTEIN, PUTATIVE (AFU_ORTHOLOGUE AFUA_5G09900)-RELATED"/>
    <property type="match status" value="1"/>
</dbReference>
<feature type="transmembrane region" description="Helical" evidence="5">
    <location>
        <begin position="202"/>
        <end position="222"/>
    </location>
</feature>
<evidence type="ECO:0000256" key="2">
    <source>
        <dbReference type="ARBA" id="ARBA00022692"/>
    </source>
</evidence>
<feature type="transmembrane region" description="Helical" evidence="5">
    <location>
        <begin position="28"/>
        <end position="48"/>
    </location>
</feature>
<dbReference type="Proteomes" id="UP001337655">
    <property type="component" value="Unassembled WGS sequence"/>
</dbReference>
<dbReference type="GO" id="GO:0016020">
    <property type="term" value="C:membrane"/>
    <property type="evidence" value="ECO:0007669"/>
    <property type="project" value="UniProtKB-SubCell"/>
</dbReference>
<evidence type="ECO:0000256" key="1">
    <source>
        <dbReference type="ARBA" id="ARBA00004141"/>
    </source>
</evidence>
<dbReference type="AlphaFoldDB" id="A0AAV9P259"/>
<feature type="transmembrane region" description="Helical" evidence="5">
    <location>
        <begin position="159"/>
        <end position="181"/>
    </location>
</feature>
<feature type="transmembrane region" description="Helical" evidence="5">
    <location>
        <begin position="85"/>
        <end position="105"/>
    </location>
</feature>
<dbReference type="EMBL" id="JAVRRT010000013">
    <property type="protein sequence ID" value="KAK5166516.1"/>
    <property type="molecule type" value="Genomic_DNA"/>
</dbReference>
<evidence type="ECO:0000313" key="7">
    <source>
        <dbReference type="Proteomes" id="UP001337655"/>
    </source>
</evidence>
<evidence type="ECO:0000313" key="6">
    <source>
        <dbReference type="EMBL" id="KAK5166516.1"/>
    </source>
</evidence>
<reference evidence="6 7" key="1">
    <citation type="submission" date="2023-08" db="EMBL/GenBank/DDBJ databases">
        <title>Black Yeasts Isolated from many extreme environments.</title>
        <authorList>
            <person name="Coleine C."/>
            <person name="Stajich J.E."/>
            <person name="Selbmann L."/>
        </authorList>
    </citation>
    <scope>NUCLEOTIDE SEQUENCE [LARGE SCALE GENOMIC DNA]</scope>
    <source>
        <strain evidence="6 7">CCFEE 5935</strain>
    </source>
</reference>
<keyword evidence="7" id="KW-1185">Reference proteome</keyword>
<name>A0AAV9P259_9PEZI</name>
<dbReference type="GeneID" id="89929393"/>
<evidence type="ECO:0000256" key="4">
    <source>
        <dbReference type="ARBA" id="ARBA00023136"/>
    </source>
</evidence>
<dbReference type="PANTHER" id="PTHR31465">
    <property type="entry name" value="PROTEIN RTA1-RELATED"/>
    <property type="match status" value="1"/>
</dbReference>
<dbReference type="InterPro" id="IPR007568">
    <property type="entry name" value="RTA1"/>
</dbReference>
<comment type="caution">
    <text evidence="6">The sequence shown here is derived from an EMBL/GenBank/DDBJ whole genome shotgun (WGS) entry which is preliminary data.</text>
</comment>
<keyword evidence="3 5" id="KW-1133">Transmembrane helix</keyword>
<gene>
    <name evidence="6" type="ORF">LTR77_008059</name>
</gene>
<evidence type="ECO:0008006" key="8">
    <source>
        <dbReference type="Google" id="ProtNLM"/>
    </source>
</evidence>
<proteinExistence type="predicted"/>
<comment type="subcellular location">
    <subcellularLocation>
        <location evidence="1">Membrane</location>
        <topology evidence="1">Multi-pass membrane protein</topology>
    </subcellularLocation>
</comment>
<sequence>MSSPTIFPRAGGGEADFDFYVYNPSKPAGLIFVVLFAIGTVVQIGYLIPYRSWSFIPFILGCAAEAGGYYGRAWAHDNIRLGAPYLLQLFLIIGAAPMLSASIYMTLPRITRALDAAEHSLIRLSWLSKIYILIDIACLVLQVIGTVAQAYGGSDKQQLAINLVAGGLIFQLVAFVVFMLLALRVHRRLINNPTHISAHLDVYWRMAFWSLYITSSLILLRNLVRIIEYVQGGDGYIITHEIFLYLFDAVPMFLVVLTLTVFYPGRLIKAARRANKLGRYGDAAPLQGGDTRGQWV</sequence>
<dbReference type="Pfam" id="PF04479">
    <property type="entry name" value="RTA1"/>
    <property type="match status" value="1"/>
</dbReference>
<dbReference type="RefSeq" id="XP_064656398.1">
    <property type="nucleotide sequence ID" value="XM_064805293.1"/>
</dbReference>
<feature type="transmembrane region" description="Helical" evidence="5">
    <location>
        <begin position="242"/>
        <end position="263"/>
    </location>
</feature>
<feature type="transmembrane region" description="Helical" evidence="5">
    <location>
        <begin position="55"/>
        <end position="73"/>
    </location>
</feature>